<dbReference type="GO" id="GO:0042597">
    <property type="term" value="C:periplasmic space"/>
    <property type="evidence" value="ECO:0007669"/>
    <property type="project" value="InterPro"/>
</dbReference>
<dbReference type="PANTHER" id="PTHR35272">
    <property type="entry name" value="THIOL:DISULFIDE INTERCHANGE PROTEIN DSBC-RELATED"/>
    <property type="match status" value="1"/>
</dbReference>
<dbReference type="InterPro" id="IPR036249">
    <property type="entry name" value="Thioredoxin-like_sf"/>
</dbReference>
<evidence type="ECO:0000256" key="2">
    <source>
        <dbReference type="SAM" id="Phobius"/>
    </source>
</evidence>
<dbReference type="Pfam" id="PF10411">
    <property type="entry name" value="DsbC_N"/>
    <property type="match status" value="1"/>
</dbReference>
<keyword evidence="2" id="KW-0812">Transmembrane</keyword>
<dbReference type="AlphaFoldDB" id="A0A1I9S264"/>
<dbReference type="InterPro" id="IPR009094">
    <property type="entry name" value="DiS-bond_isomerase_DsbC/G_N_sf"/>
</dbReference>
<dbReference type="InterPro" id="IPR051470">
    <property type="entry name" value="Thiol:disulfide_interchange"/>
</dbReference>
<evidence type="ECO:0000313" key="4">
    <source>
        <dbReference type="EMBL" id="AOZ60656.1"/>
    </source>
</evidence>
<dbReference type="InterPro" id="IPR018950">
    <property type="entry name" value="DiS-bond_isomerase_DsbC/G_N"/>
</dbReference>
<accession>A0A1I9S264</accession>
<proteinExistence type="predicted"/>
<keyword evidence="2" id="KW-0472">Membrane</keyword>
<name>A0A1I9S264_AERSS</name>
<dbReference type="EMBL" id="KX364409">
    <property type="protein sequence ID" value="AOZ60656.1"/>
    <property type="molecule type" value="Genomic_DNA"/>
</dbReference>
<dbReference type="RefSeq" id="WP_137736213.1">
    <property type="nucleotide sequence ID" value="NZ_KX364409.1"/>
</dbReference>
<dbReference type="SUPFAM" id="SSF52833">
    <property type="entry name" value="Thioredoxin-like"/>
    <property type="match status" value="1"/>
</dbReference>
<evidence type="ECO:0000256" key="1">
    <source>
        <dbReference type="ARBA" id="ARBA00013829"/>
    </source>
</evidence>
<feature type="domain" description="Disulphide bond isomerase DsbC/G N-terminal" evidence="3">
    <location>
        <begin position="35"/>
        <end position="95"/>
    </location>
</feature>
<keyword evidence="4" id="KW-0614">Plasmid</keyword>
<dbReference type="Gene3D" id="3.10.450.70">
    <property type="entry name" value="Disulphide bond isomerase, DsbC/G, N-terminal"/>
    <property type="match status" value="1"/>
</dbReference>
<evidence type="ECO:0000259" key="3">
    <source>
        <dbReference type="Pfam" id="PF10411"/>
    </source>
</evidence>
<reference evidence="4" key="1">
    <citation type="journal article" date="2016" name="Sci. Rep.">
        <title>Diversity of antibiotic-resistance genes in Canadian isolates of Aeromonas salmonicida subsp. salmonicida: dominance of pSN254b and discovery of pAsa8.</title>
        <authorList>
            <person name="Trudel M.V."/>
            <person name="Vincent A.T."/>
            <person name="Attere S.A."/>
            <person name="Labbe M."/>
            <person name="Derome N."/>
            <person name="Culley A.I."/>
            <person name="Charette S.J."/>
        </authorList>
    </citation>
    <scope>NUCLEOTIDE SEQUENCE</scope>
    <source>
        <strain evidence="4">M16474-11</strain>
        <plasmid evidence="4">pAsa8</plasmid>
    </source>
</reference>
<feature type="transmembrane region" description="Helical" evidence="2">
    <location>
        <begin position="7"/>
        <end position="27"/>
    </location>
</feature>
<sequence>MKYIKFNAVNLIGFTLIVLAGIAGYFISTRNSGLESVQQRFAEHFPKSKDVKINASPIAGLYEVVSSTNLYYTDTEAKLLFVGGIYDPSIQRDITVDRKRALGILPKENSKEGHISTEGRPTLPTSVPAEAFEEIAQYSITLHDAGPDAPVIYEIFDPQCGWCNRLYSESKSAGLNATIRALLIPNISDKSMIQDVFCSNEPLKTIENFAQRRYVISGVRTDCDTAGLQKIYDFYNQYFTTMPKDPNTNIRRMGTPILYDGRTGSLISEGYLDQSSLNQVIKNIHKTK</sequence>
<dbReference type="PANTHER" id="PTHR35272:SF3">
    <property type="entry name" value="THIOL:DISULFIDE INTERCHANGE PROTEIN DSBC"/>
    <property type="match status" value="1"/>
</dbReference>
<dbReference type="SUPFAM" id="SSF54423">
    <property type="entry name" value="DsbC/DsbG N-terminal domain-like"/>
    <property type="match status" value="1"/>
</dbReference>
<keyword evidence="2" id="KW-1133">Transmembrane helix</keyword>
<dbReference type="Gene3D" id="3.40.30.10">
    <property type="entry name" value="Glutaredoxin"/>
    <property type="match status" value="1"/>
</dbReference>
<protein>
    <recommendedName>
        <fullName evidence="1">Thiol:disulfide interchange protein DsbC</fullName>
    </recommendedName>
</protein>
<organism evidence="4">
    <name type="scientific">Aeromonas salmonicida subsp. salmonicida</name>
    <dbReference type="NCBI Taxonomy" id="29491"/>
    <lineage>
        <taxon>Bacteria</taxon>
        <taxon>Pseudomonadati</taxon>
        <taxon>Pseudomonadota</taxon>
        <taxon>Gammaproteobacteria</taxon>
        <taxon>Aeromonadales</taxon>
        <taxon>Aeromonadaceae</taxon>
        <taxon>Aeromonas</taxon>
    </lineage>
</organism>
<geneLocation type="plasmid" evidence="4">
    <name>pAsa8</name>
</geneLocation>